<accession>A0AAV5TYG2</accession>
<dbReference type="Proteomes" id="UP001432027">
    <property type="component" value="Unassembled WGS sequence"/>
</dbReference>
<proteinExistence type="predicted"/>
<comment type="caution">
    <text evidence="1">The sequence shown here is derived from an EMBL/GenBank/DDBJ whole genome shotgun (WGS) entry which is preliminary data.</text>
</comment>
<dbReference type="EMBL" id="BTSX01000005">
    <property type="protein sequence ID" value="GMS99263.1"/>
    <property type="molecule type" value="Genomic_DNA"/>
</dbReference>
<evidence type="ECO:0000313" key="2">
    <source>
        <dbReference type="Proteomes" id="UP001432027"/>
    </source>
</evidence>
<gene>
    <name evidence="1" type="ORF">PENTCL1PPCAC_21438</name>
</gene>
<reference evidence="1" key="1">
    <citation type="submission" date="2023-10" db="EMBL/GenBank/DDBJ databases">
        <title>Genome assembly of Pristionchus species.</title>
        <authorList>
            <person name="Yoshida K."/>
            <person name="Sommer R.J."/>
        </authorList>
    </citation>
    <scope>NUCLEOTIDE SEQUENCE</scope>
    <source>
        <strain evidence="1">RS0144</strain>
    </source>
</reference>
<evidence type="ECO:0000313" key="1">
    <source>
        <dbReference type="EMBL" id="GMS99263.1"/>
    </source>
</evidence>
<keyword evidence="2" id="KW-1185">Reference proteome</keyword>
<feature type="non-terminal residue" evidence="1">
    <location>
        <position position="113"/>
    </location>
</feature>
<sequence>VENLCAPIPFNKLHIALNDDHVCIKLFYALVKSSKLENKQVFLDSSRQNQNNSTSQDVKKIRAMIMQFPKIDALKLDFAPLPKNSVHNNDETFLHVVSNTNHVELGEIYCSAQ</sequence>
<protein>
    <submittedName>
        <fullName evidence="1">Uncharacterized protein</fullName>
    </submittedName>
</protein>
<dbReference type="AlphaFoldDB" id="A0AAV5TYG2"/>
<organism evidence="1 2">
    <name type="scientific">Pristionchus entomophagus</name>
    <dbReference type="NCBI Taxonomy" id="358040"/>
    <lineage>
        <taxon>Eukaryota</taxon>
        <taxon>Metazoa</taxon>
        <taxon>Ecdysozoa</taxon>
        <taxon>Nematoda</taxon>
        <taxon>Chromadorea</taxon>
        <taxon>Rhabditida</taxon>
        <taxon>Rhabditina</taxon>
        <taxon>Diplogasteromorpha</taxon>
        <taxon>Diplogasteroidea</taxon>
        <taxon>Neodiplogasteridae</taxon>
        <taxon>Pristionchus</taxon>
    </lineage>
</organism>
<name>A0AAV5TYG2_9BILA</name>
<feature type="non-terminal residue" evidence="1">
    <location>
        <position position="1"/>
    </location>
</feature>